<evidence type="ECO:0000313" key="2">
    <source>
        <dbReference type="Proteomes" id="UP000031408"/>
    </source>
</evidence>
<organism evidence="1 2">
    <name type="scientific">Flavihumibacter solisilvae</name>
    <dbReference type="NCBI Taxonomy" id="1349421"/>
    <lineage>
        <taxon>Bacteria</taxon>
        <taxon>Pseudomonadati</taxon>
        <taxon>Bacteroidota</taxon>
        <taxon>Chitinophagia</taxon>
        <taxon>Chitinophagales</taxon>
        <taxon>Chitinophagaceae</taxon>
        <taxon>Flavihumibacter</taxon>
    </lineage>
</organism>
<dbReference type="STRING" id="1349421.OI18_19180"/>
<dbReference type="OrthoDB" id="5292580at2"/>
<sequence length="233" mass="24799">MITGCTAQSENSGSLIKKAGSILGQAKSGSQGSLSNEDIIAGLKEALVVGTNKSAEKLSAADGFFKDAAVKVLMPEEAKKVEQKLRQLGMGKLVDDAILSMNRAAEDASKSAAPIFVNAVKQMSVQDALGILKGADTAATGYLRKSTSPQLVASFRPVIEEALQKTGATRYWKEIFDTYNKFTLKPVNPDLSGFVTGKAIDGIFYYVADEEKKIRSNPAARVTDILKKVFGGS</sequence>
<proteinExistence type="predicted"/>
<dbReference type="InterPro" id="IPR025245">
    <property type="entry name" value="DUF4197"/>
</dbReference>
<evidence type="ECO:0000313" key="1">
    <source>
        <dbReference type="EMBL" id="KIC93104.1"/>
    </source>
</evidence>
<dbReference type="Proteomes" id="UP000031408">
    <property type="component" value="Unassembled WGS sequence"/>
</dbReference>
<dbReference type="AlphaFoldDB" id="A0A0C1IRN0"/>
<protein>
    <recommendedName>
        <fullName evidence="3">DUF4197 domain-containing protein</fullName>
    </recommendedName>
</protein>
<name>A0A0C1IRN0_9BACT</name>
<dbReference type="Pfam" id="PF13852">
    <property type="entry name" value="DUF4197"/>
    <property type="match status" value="1"/>
</dbReference>
<dbReference type="EMBL" id="JSVC01000023">
    <property type="protein sequence ID" value="KIC93104.1"/>
    <property type="molecule type" value="Genomic_DNA"/>
</dbReference>
<accession>A0A0C1IRN0</accession>
<reference evidence="1 2" key="1">
    <citation type="submission" date="2014-11" db="EMBL/GenBank/DDBJ databases">
        <title>Genome sequence of Flavihumibacter solisilvae 3-3.</title>
        <authorList>
            <person name="Zhou G."/>
            <person name="Li M."/>
            <person name="Wang G."/>
        </authorList>
    </citation>
    <scope>NUCLEOTIDE SEQUENCE [LARGE SCALE GENOMIC DNA]</scope>
    <source>
        <strain evidence="1 2">3-3</strain>
    </source>
</reference>
<keyword evidence="2" id="KW-1185">Reference proteome</keyword>
<comment type="caution">
    <text evidence="1">The sequence shown here is derived from an EMBL/GenBank/DDBJ whole genome shotgun (WGS) entry which is preliminary data.</text>
</comment>
<gene>
    <name evidence="1" type="ORF">OI18_19180</name>
</gene>
<evidence type="ECO:0008006" key="3">
    <source>
        <dbReference type="Google" id="ProtNLM"/>
    </source>
</evidence>